<keyword evidence="1" id="KW-0812">Transmembrane</keyword>
<evidence type="ECO:0000313" key="3">
    <source>
        <dbReference type="Proteomes" id="UP001235966"/>
    </source>
</evidence>
<organism evidence="2 3">
    <name type="scientific">Arcanobacterium wilhelmae</name>
    <dbReference type="NCBI Taxonomy" id="1803177"/>
    <lineage>
        <taxon>Bacteria</taxon>
        <taxon>Bacillati</taxon>
        <taxon>Actinomycetota</taxon>
        <taxon>Actinomycetes</taxon>
        <taxon>Actinomycetales</taxon>
        <taxon>Actinomycetaceae</taxon>
        <taxon>Arcanobacterium</taxon>
    </lineage>
</organism>
<protein>
    <submittedName>
        <fullName evidence="2">Membrane protein</fullName>
    </submittedName>
</protein>
<keyword evidence="1" id="KW-0472">Membrane</keyword>
<feature type="transmembrane region" description="Helical" evidence="1">
    <location>
        <begin position="32"/>
        <end position="51"/>
    </location>
</feature>
<feature type="transmembrane region" description="Helical" evidence="1">
    <location>
        <begin position="7"/>
        <end position="26"/>
    </location>
</feature>
<proteinExistence type="predicted"/>
<name>A0ABT9ND01_9ACTO</name>
<reference evidence="2 3" key="1">
    <citation type="submission" date="2023-07" db="EMBL/GenBank/DDBJ databases">
        <title>Sequencing the genomes of 1000 actinobacteria strains.</title>
        <authorList>
            <person name="Klenk H.-P."/>
        </authorList>
    </citation>
    <scope>NUCLEOTIDE SEQUENCE [LARGE SCALE GENOMIC DNA]</scope>
    <source>
        <strain evidence="2 3">DSM 102162</strain>
    </source>
</reference>
<dbReference type="EMBL" id="JAUSQW010000001">
    <property type="protein sequence ID" value="MDP9801596.1"/>
    <property type="molecule type" value="Genomic_DNA"/>
</dbReference>
<feature type="transmembrane region" description="Helical" evidence="1">
    <location>
        <begin position="79"/>
        <end position="98"/>
    </location>
</feature>
<keyword evidence="1" id="KW-1133">Transmembrane helix</keyword>
<evidence type="ECO:0000256" key="1">
    <source>
        <dbReference type="SAM" id="Phobius"/>
    </source>
</evidence>
<dbReference type="RefSeq" id="WP_278059764.1">
    <property type="nucleotide sequence ID" value="NZ_CP121247.1"/>
</dbReference>
<comment type="caution">
    <text evidence="2">The sequence shown here is derived from an EMBL/GenBank/DDBJ whole genome shotgun (WGS) entry which is preliminary data.</text>
</comment>
<dbReference type="Proteomes" id="UP001235966">
    <property type="component" value="Unassembled WGS sequence"/>
</dbReference>
<gene>
    <name evidence="2" type="ORF">J2S49_001672</name>
</gene>
<accession>A0ABT9ND01</accession>
<sequence length="107" mass="11734">MKKYEKPMMALALAFSTVMVLIGWYTLVKSDWNWMVSILVLVSTALAAGAAWAFSSRFLHGVAGCMLGVAFLTPTEFGLVPMIVGFVLFALLVSLRLFNELENGGQR</sequence>
<keyword evidence="3" id="KW-1185">Reference proteome</keyword>
<evidence type="ECO:0000313" key="2">
    <source>
        <dbReference type="EMBL" id="MDP9801596.1"/>
    </source>
</evidence>